<accession>A0AAN9P8U1</accession>
<proteinExistence type="predicted"/>
<dbReference type="AlphaFoldDB" id="A0AAN9P8U1"/>
<sequence length="193" mass="21169">MARKRGKITSSPSPSTPSSIPTSNRNPSSHDCNLLDELVTNKDVENVTNKSHDGIMDQNATSIDLLGDQETELNSLFESIESLNASKAKVVLERLDRLRHRIKEKEYVHGAVHGGPNPNLAMNQNMVVNSSLGMKQIMNPDPMIVNPTAKEKIARTTSEGLIPEDRVNASELHPIVATASAKEQQDKAPQQKE</sequence>
<evidence type="ECO:0000256" key="1">
    <source>
        <dbReference type="SAM" id="MobiDB-lite"/>
    </source>
</evidence>
<evidence type="ECO:0000313" key="2">
    <source>
        <dbReference type="EMBL" id="KAK7289803.1"/>
    </source>
</evidence>
<keyword evidence="3" id="KW-1185">Reference proteome</keyword>
<gene>
    <name evidence="2" type="ORF">RIF29_03760</name>
</gene>
<reference evidence="2 3" key="1">
    <citation type="submission" date="2024-01" db="EMBL/GenBank/DDBJ databases">
        <title>The genomes of 5 underutilized Papilionoideae crops provide insights into root nodulation and disease resistanc.</title>
        <authorList>
            <person name="Yuan L."/>
        </authorList>
    </citation>
    <scope>NUCLEOTIDE SEQUENCE [LARGE SCALE GENOMIC DNA]</scope>
    <source>
        <strain evidence="2">ZHUSHIDOU_FW_LH</strain>
        <tissue evidence="2">Leaf</tissue>
    </source>
</reference>
<evidence type="ECO:0000313" key="3">
    <source>
        <dbReference type="Proteomes" id="UP001372338"/>
    </source>
</evidence>
<feature type="compositionally biased region" description="Low complexity" evidence="1">
    <location>
        <begin position="8"/>
        <end position="29"/>
    </location>
</feature>
<dbReference type="EMBL" id="JAYWIO010000001">
    <property type="protein sequence ID" value="KAK7289803.1"/>
    <property type="molecule type" value="Genomic_DNA"/>
</dbReference>
<feature type="region of interest" description="Disordered" evidence="1">
    <location>
        <begin position="1"/>
        <end position="31"/>
    </location>
</feature>
<comment type="caution">
    <text evidence="2">The sequence shown here is derived from an EMBL/GenBank/DDBJ whole genome shotgun (WGS) entry which is preliminary data.</text>
</comment>
<name>A0AAN9P8U1_CROPI</name>
<protein>
    <submittedName>
        <fullName evidence="2">Uncharacterized protein</fullName>
    </submittedName>
</protein>
<organism evidence="2 3">
    <name type="scientific">Crotalaria pallida</name>
    <name type="common">Smooth rattlebox</name>
    <name type="synonym">Crotalaria striata</name>
    <dbReference type="NCBI Taxonomy" id="3830"/>
    <lineage>
        <taxon>Eukaryota</taxon>
        <taxon>Viridiplantae</taxon>
        <taxon>Streptophyta</taxon>
        <taxon>Embryophyta</taxon>
        <taxon>Tracheophyta</taxon>
        <taxon>Spermatophyta</taxon>
        <taxon>Magnoliopsida</taxon>
        <taxon>eudicotyledons</taxon>
        <taxon>Gunneridae</taxon>
        <taxon>Pentapetalae</taxon>
        <taxon>rosids</taxon>
        <taxon>fabids</taxon>
        <taxon>Fabales</taxon>
        <taxon>Fabaceae</taxon>
        <taxon>Papilionoideae</taxon>
        <taxon>50 kb inversion clade</taxon>
        <taxon>genistoids sensu lato</taxon>
        <taxon>core genistoids</taxon>
        <taxon>Crotalarieae</taxon>
        <taxon>Crotalaria</taxon>
    </lineage>
</organism>
<dbReference type="Proteomes" id="UP001372338">
    <property type="component" value="Unassembled WGS sequence"/>
</dbReference>